<name>A0AAP0IU49_9MAGN</name>
<dbReference type="AlphaFoldDB" id="A0AAP0IU49"/>
<feature type="region of interest" description="Disordered" evidence="1">
    <location>
        <begin position="1"/>
        <end position="90"/>
    </location>
</feature>
<proteinExistence type="predicted"/>
<dbReference type="Proteomes" id="UP001420932">
    <property type="component" value="Unassembled WGS sequence"/>
</dbReference>
<evidence type="ECO:0000313" key="2">
    <source>
        <dbReference type="EMBL" id="KAK9121821.1"/>
    </source>
</evidence>
<gene>
    <name evidence="2" type="ORF">Syun_019438</name>
</gene>
<feature type="compositionally biased region" description="Acidic residues" evidence="1">
    <location>
        <begin position="32"/>
        <end position="64"/>
    </location>
</feature>
<feature type="compositionally biased region" description="Low complexity" evidence="1">
    <location>
        <begin position="1"/>
        <end position="10"/>
    </location>
</feature>
<sequence length="141" mass="15423">MTQPKSSSSDSSEEHREQGVEERDSNEKEIGEESGSEDGDDDSDRNEEEESEEEEEGESEDEDIREQVAKERGSHDNGLASKAKGSTSRNKFVQMAATREADLGCCDSLEGVAPNEGDRASTLVLLVRWAPSHPMPPSPNI</sequence>
<dbReference type="EMBL" id="JBBNAF010000008">
    <property type="protein sequence ID" value="KAK9121821.1"/>
    <property type="molecule type" value="Genomic_DNA"/>
</dbReference>
<protein>
    <submittedName>
        <fullName evidence="2">Uncharacterized protein</fullName>
    </submittedName>
</protein>
<keyword evidence="3" id="KW-1185">Reference proteome</keyword>
<accession>A0AAP0IU49</accession>
<feature type="compositionally biased region" description="Basic and acidic residues" evidence="1">
    <location>
        <begin position="12"/>
        <end position="31"/>
    </location>
</feature>
<feature type="compositionally biased region" description="Basic and acidic residues" evidence="1">
    <location>
        <begin position="65"/>
        <end position="75"/>
    </location>
</feature>
<evidence type="ECO:0000256" key="1">
    <source>
        <dbReference type="SAM" id="MobiDB-lite"/>
    </source>
</evidence>
<reference evidence="2 3" key="1">
    <citation type="submission" date="2024-01" db="EMBL/GenBank/DDBJ databases">
        <title>Genome assemblies of Stephania.</title>
        <authorList>
            <person name="Yang L."/>
        </authorList>
    </citation>
    <scope>NUCLEOTIDE SEQUENCE [LARGE SCALE GENOMIC DNA]</scope>
    <source>
        <strain evidence="2">YNDBR</strain>
        <tissue evidence="2">Leaf</tissue>
    </source>
</reference>
<organism evidence="2 3">
    <name type="scientific">Stephania yunnanensis</name>
    <dbReference type="NCBI Taxonomy" id="152371"/>
    <lineage>
        <taxon>Eukaryota</taxon>
        <taxon>Viridiplantae</taxon>
        <taxon>Streptophyta</taxon>
        <taxon>Embryophyta</taxon>
        <taxon>Tracheophyta</taxon>
        <taxon>Spermatophyta</taxon>
        <taxon>Magnoliopsida</taxon>
        <taxon>Ranunculales</taxon>
        <taxon>Menispermaceae</taxon>
        <taxon>Menispermoideae</taxon>
        <taxon>Cissampelideae</taxon>
        <taxon>Stephania</taxon>
    </lineage>
</organism>
<comment type="caution">
    <text evidence="2">The sequence shown here is derived from an EMBL/GenBank/DDBJ whole genome shotgun (WGS) entry which is preliminary data.</text>
</comment>
<evidence type="ECO:0000313" key="3">
    <source>
        <dbReference type="Proteomes" id="UP001420932"/>
    </source>
</evidence>